<dbReference type="PROSITE" id="PS50075">
    <property type="entry name" value="CARRIER"/>
    <property type="match status" value="1"/>
</dbReference>
<keyword evidence="8" id="KW-0963">Cytoplasm</keyword>
<proteinExistence type="inferred from homology"/>
<comment type="caution">
    <text evidence="12">The sequence shown here is derived from an EMBL/GenBank/DDBJ whole genome shotgun (WGS) entry which is preliminary data.</text>
</comment>
<protein>
    <recommendedName>
        <fullName evidence="8 9">Acyl carrier protein</fullName>
        <shortName evidence="8">ACP</shortName>
    </recommendedName>
</protein>
<dbReference type="GO" id="GO:0016020">
    <property type="term" value="C:membrane"/>
    <property type="evidence" value="ECO:0007669"/>
    <property type="project" value="GOC"/>
</dbReference>
<keyword evidence="6 8" id="KW-0443">Lipid metabolism</keyword>
<comment type="PTM">
    <text evidence="10">4'-phosphopantetheine is transferred from CoA to a specific serine of apo-ACP by acpS.</text>
</comment>
<evidence type="ECO:0000256" key="6">
    <source>
        <dbReference type="ARBA" id="ARBA00023098"/>
    </source>
</evidence>
<evidence type="ECO:0000256" key="10">
    <source>
        <dbReference type="RuleBase" id="RU003545"/>
    </source>
</evidence>
<comment type="subcellular location">
    <subcellularLocation>
        <location evidence="8">Cytoplasm</location>
    </subcellularLocation>
</comment>
<dbReference type="GO" id="GO:0000035">
    <property type="term" value="F:acyl binding"/>
    <property type="evidence" value="ECO:0007669"/>
    <property type="project" value="TreeGrafter"/>
</dbReference>
<dbReference type="PANTHER" id="PTHR20863:SF76">
    <property type="entry name" value="CARRIER DOMAIN-CONTAINING PROTEIN"/>
    <property type="match status" value="1"/>
</dbReference>
<dbReference type="NCBIfam" id="TIGR00517">
    <property type="entry name" value="acyl_carrier"/>
    <property type="match status" value="1"/>
</dbReference>
<evidence type="ECO:0000259" key="11">
    <source>
        <dbReference type="PROSITE" id="PS50075"/>
    </source>
</evidence>
<organism evidence="12 13">
    <name type="scientific">Pontibacillus marinus BH030004 = DSM 16465</name>
    <dbReference type="NCBI Taxonomy" id="1385511"/>
    <lineage>
        <taxon>Bacteria</taxon>
        <taxon>Bacillati</taxon>
        <taxon>Bacillota</taxon>
        <taxon>Bacilli</taxon>
        <taxon>Bacillales</taxon>
        <taxon>Bacillaceae</taxon>
        <taxon>Pontibacillus</taxon>
    </lineage>
</organism>
<gene>
    <name evidence="8" type="primary">acpP</name>
    <name evidence="12" type="ORF">N783_03675</name>
</gene>
<dbReference type="NCBIfam" id="NF002148">
    <property type="entry name" value="PRK00982.1-2"/>
    <property type="match status" value="1"/>
</dbReference>
<dbReference type="NCBIfam" id="NF002150">
    <property type="entry name" value="PRK00982.1-4"/>
    <property type="match status" value="1"/>
</dbReference>
<evidence type="ECO:0000256" key="3">
    <source>
        <dbReference type="ARBA" id="ARBA00022516"/>
    </source>
</evidence>
<dbReference type="NCBIfam" id="NF002149">
    <property type="entry name" value="PRK00982.1-3"/>
    <property type="match status" value="1"/>
</dbReference>
<keyword evidence="13" id="KW-1185">Reference proteome</keyword>
<evidence type="ECO:0000256" key="5">
    <source>
        <dbReference type="ARBA" id="ARBA00022832"/>
    </source>
</evidence>
<keyword evidence="2 8" id="KW-0596">Phosphopantetheine</keyword>
<dbReference type="SUPFAM" id="SSF47336">
    <property type="entry name" value="ACP-like"/>
    <property type="match status" value="1"/>
</dbReference>
<evidence type="ECO:0000313" key="12">
    <source>
        <dbReference type="EMBL" id="KGX83433.1"/>
    </source>
</evidence>
<comment type="PTM">
    <text evidence="8">4'-phosphopantetheine is transferred from CoA to a specific serine of apo-ACP by AcpS. This modification is essential for activity because fatty acids are bound in thioester linkage to the sulfhydryl of the prosthetic group.</text>
</comment>
<dbReference type="InterPro" id="IPR009081">
    <property type="entry name" value="PP-bd_ACP"/>
</dbReference>
<evidence type="ECO:0000256" key="1">
    <source>
        <dbReference type="ARBA" id="ARBA00003180"/>
    </source>
</evidence>
<keyword evidence="3 8" id="KW-0444">Lipid biosynthesis</keyword>
<evidence type="ECO:0000256" key="7">
    <source>
        <dbReference type="ARBA" id="ARBA00023160"/>
    </source>
</evidence>
<dbReference type="NCBIfam" id="NF002151">
    <property type="entry name" value="PRK00982.1-5"/>
    <property type="match status" value="1"/>
</dbReference>
<dbReference type="FunFam" id="1.10.1200.10:FF:000001">
    <property type="entry name" value="Acyl carrier protein"/>
    <property type="match status" value="1"/>
</dbReference>
<dbReference type="PANTHER" id="PTHR20863">
    <property type="entry name" value="ACYL CARRIER PROTEIN"/>
    <property type="match status" value="1"/>
</dbReference>
<dbReference type="AlphaFoldDB" id="A0A0A5FWN6"/>
<dbReference type="HAMAP" id="MF_01217">
    <property type="entry name" value="Acyl_carrier"/>
    <property type="match status" value="1"/>
</dbReference>
<dbReference type="RefSeq" id="WP_027448255.1">
    <property type="nucleotide sequence ID" value="NZ_AVPF01000108.1"/>
</dbReference>
<evidence type="ECO:0000256" key="2">
    <source>
        <dbReference type="ARBA" id="ARBA00022450"/>
    </source>
</evidence>
<dbReference type="STRING" id="1385511.GCA_000425225_01007"/>
<dbReference type="InterPro" id="IPR003231">
    <property type="entry name" value="ACP"/>
</dbReference>
<dbReference type="Pfam" id="PF00550">
    <property type="entry name" value="PP-binding"/>
    <property type="match status" value="1"/>
</dbReference>
<dbReference type="GO" id="GO:0000036">
    <property type="term" value="F:acyl carrier activity"/>
    <property type="evidence" value="ECO:0007669"/>
    <property type="project" value="UniProtKB-UniRule"/>
</dbReference>
<sequence>MADVLERVKGIVAERLDVEQSKITMEASFKDDLEADSLDVVELVMELEDEFDMEISDEDAEKIETVGDAVNYINSHQS</sequence>
<dbReference type="UniPathway" id="UPA00094"/>
<reference evidence="12 13" key="1">
    <citation type="submission" date="2013-08" db="EMBL/GenBank/DDBJ databases">
        <authorList>
            <person name="Huang J."/>
            <person name="Wang G."/>
        </authorList>
    </citation>
    <scope>NUCLEOTIDE SEQUENCE [LARGE SCALE GENOMIC DNA]</scope>
    <source>
        <strain evidence="12 13">BH030004</strain>
    </source>
</reference>
<dbReference type="eggNOG" id="COG0236">
    <property type="taxonomic scope" value="Bacteria"/>
</dbReference>
<keyword evidence="7 8" id="KW-0275">Fatty acid biosynthesis</keyword>
<evidence type="ECO:0000256" key="4">
    <source>
        <dbReference type="ARBA" id="ARBA00022553"/>
    </source>
</evidence>
<evidence type="ECO:0000256" key="8">
    <source>
        <dbReference type="HAMAP-Rule" id="MF_01217"/>
    </source>
</evidence>
<dbReference type="GO" id="GO:0005829">
    <property type="term" value="C:cytosol"/>
    <property type="evidence" value="ECO:0007669"/>
    <property type="project" value="TreeGrafter"/>
</dbReference>
<comment type="function">
    <text evidence="1 8 10">Carrier of the growing fatty acid chain in fatty acid biosynthesis.</text>
</comment>
<dbReference type="InterPro" id="IPR036736">
    <property type="entry name" value="ACP-like_sf"/>
</dbReference>
<name>A0A0A5FWN6_9BACI</name>
<feature type="modified residue" description="O-(pantetheine 4'-phosphoryl)serine" evidence="8">
    <location>
        <position position="37"/>
    </location>
</feature>
<evidence type="ECO:0000313" key="13">
    <source>
        <dbReference type="Proteomes" id="UP000030403"/>
    </source>
</evidence>
<keyword evidence="5 8" id="KW-0276">Fatty acid metabolism</keyword>
<evidence type="ECO:0000256" key="9">
    <source>
        <dbReference type="NCBIfam" id="TIGR00517"/>
    </source>
</evidence>
<comment type="similarity">
    <text evidence="8">Belongs to the acyl carrier protein (ACP) family.</text>
</comment>
<keyword evidence="4 8" id="KW-0597">Phosphoprotein</keyword>
<accession>A0A0A5FWN6</accession>
<dbReference type="OrthoDB" id="9804551at2"/>
<dbReference type="Proteomes" id="UP000030403">
    <property type="component" value="Unassembled WGS sequence"/>
</dbReference>
<feature type="domain" description="Carrier" evidence="11">
    <location>
        <begin position="2"/>
        <end position="77"/>
    </location>
</feature>
<dbReference type="Gene3D" id="1.10.1200.10">
    <property type="entry name" value="ACP-like"/>
    <property type="match status" value="1"/>
</dbReference>
<dbReference type="GO" id="GO:0009245">
    <property type="term" value="P:lipid A biosynthetic process"/>
    <property type="evidence" value="ECO:0007669"/>
    <property type="project" value="TreeGrafter"/>
</dbReference>
<comment type="pathway">
    <text evidence="8 10">Lipid metabolism; fatty acid biosynthesis.</text>
</comment>
<dbReference type="EMBL" id="AVPF01000108">
    <property type="protein sequence ID" value="KGX83433.1"/>
    <property type="molecule type" value="Genomic_DNA"/>
</dbReference>